<sequence length="65" mass="7962">GHTADFEWAIIQRYYIQGQYFIFEYKRSTMDTAKPVKLQTLFTQFMYDCFQCIYREIQAINNMNK</sequence>
<protein>
    <submittedName>
        <fullName evidence="1">Uncharacterized protein</fullName>
    </submittedName>
</protein>
<comment type="caution">
    <text evidence="1">The sequence shown here is derived from an EMBL/GenBank/DDBJ whole genome shotgun (WGS) entry which is preliminary data.</text>
</comment>
<organism evidence="1 2">
    <name type="scientific">Rotaria magnacalcarata</name>
    <dbReference type="NCBI Taxonomy" id="392030"/>
    <lineage>
        <taxon>Eukaryota</taxon>
        <taxon>Metazoa</taxon>
        <taxon>Spiralia</taxon>
        <taxon>Gnathifera</taxon>
        <taxon>Rotifera</taxon>
        <taxon>Eurotatoria</taxon>
        <taxon>Bdelloidea</taxon>
        <taxon>Philodinida</taxon>
        <taxon>Philodinidae</taxon>
        <taxon>Rotaria</taxon>
    </lineage>
</organism>
<dbReference type="Proteomes" id="UP000681967">
    <property type="component" value="Unassembled WGS sequence"/>
</dbReference>
<feature type="non-terminal residue" evidence="1">
    <location>
        <position position="1"/>
    </location>
</feature>
<gene>
    <name evidence="1" type="ORF">BYL167_LOCUS39738</name>
</gene>
<evidence type="ECO:0000313" key="1">
    <source>
        <dbReference type="EMBL" id="CAF4591644.1"/>
    </source>
</evidence>
<dbReference type="EMBL" id="CAJOBH010096381">
    <property type="protein sequence ID" value="CAF4591644.1"/>
    <property type="molecule type" value="Genomic_DNA"/>
</dbReference>
<evidence type="ECO:0000313" key="2">
    <source>
        <dbReference type="Proteomes" id="UP000681967"/>
    </source>
</evidence>
<reference evidence="1" key="1">
    <citation type="submission" date="2021-02" db="EMBL/GenBank/DDBJ databases">
        <authorList>
            <person name="Nowell W R."/>
        </authorList>
    </citation>
    <scope>NUCLEOTIDE SEQUENCE</scope>
</reference>
<dbReference type="AlphaFoldDB" id="A0A8S2YV70"/>
<name>A0A8S2YV70_9BILA</name>
<proteinExistence type="predicted"/>
<accession>A0A8S2YV70</accession>